<dbReference type="AlphaFoldDB" id="A0A8C8BT15"/>
<organism evidence="1 2">
    <name type="scientific">Oncorhynchus tshawytscha</name>
    <name type="common">Chinook salmon</name>
    <name type="synonym">Salmo tshawytscha</name>
    <dbReference type="NCBI Taxonomy" id="74940"/>
    <lineage>
        <taxon>Eukaryota</taxon>
        <taxon>Metazoa</taxon>
        <taxon>Chordata</taxon>
        <taxon>Craniata</taxon>
        <taxon>Vertebrata</taxon>
        <taxon>Euteleostomi</taxon>
        <taxon>Actinopterygii</taxon>
        <taxon>Neopterygii</taxon>
        <taxon>Teleostei</taxon>
        <taxon>Protacanthopterygii</taxon>
        <taxon>Salmoniformes</taxon>
        <taxon>Salmonidae</taxon>
        <taxon>Salmoninae</taxon>
        <taxon>Oncorhynchus</taxon>
    </lineage>
</organism>
<accession>A0A8C8BT15</accession>
<protein>
    <submittedName>
        <fullName evidence="1">Uncharacterized protein</fullName>
    </submittedName>
</protein>
<reference evidence="1" key="1">
    <citation type="submission" date="2025-08" db="UniProtKB">
        <authorList>
            <consortium name="Ensembl"/>
        </authorList>
    </citation>
    <scope>IDENTIFICATION</scope>
</reference>
<dbReference type="Proteomes" id="UP000694402">
    <property type="component" value="Unassembled WGS sequence"/>
</dbReference>
<reference evidence="1" key="2">
    <citation type="submission" date="2025-09" db="UniProtKB">
        <authorList>
            <consortium name="Ensembl"/>
        </authorList>
    </citation>
    <scope>IDENTIFICATION</scope>
</reference>
<proteinExistence type="predicted"/>
<dbReference type="Ensembl" id="ENSOTST00005001311.2">
    <property type="protein sequence ID" value="ENSOTSP00005001158.2"/>
    <property type="gene ID" value="ENSOTSG00005000657.2"/>
</dbReference>
<evidence type="ECO:0000313" key="2">
    <source>
        <dbReference type="Proteomes" id="UP000694402"/>
    </source>
</evidence>
<name>A0A8C8BT15_ONCTS</name>
<sequence>APMESRHWNVPEATKIEIVLYNLLGNIWETNCSYVEARLEECWVFSDYHLSEYWAYADCKYMALLLQDKTLIGTVLCALQDVVWSQFGFLGCSGRDSTLWIDTEGANALCHLNYYGWVLWSLKEKVIHRGLMSERWGYEVRHFRTEILVRIKSNQILFVTYTWLADVNASVAKCLCF</sequence>
<evidence type="ECO:0000313" key="1">
    <source>
        <dbReference type="Ensembl" id="ENSOTSP00005001158.2"/>
    </source>
</evidence>
<keyword evidence="2" id="KW-1185">Reference proteome</keyword>